<gene>
    <name evidence="2" type="ORF">IAB77_06140</name>
</gene>
<protein>
    <submittedName>
        <fullName evidence="2">Uncharacterized protein</fullName>
    </submittedName>
</protein>
<name>A0A9D0ZEL2_9FIRM</name>
<evidence type="ECO:0000256" key="1">
    <source>
        <dbReference type="SAM" id="MobiDB-lite"/>
    </source>
</evidence>
<organism evidence="2 3">
    <name type="scientific">Candidatus Scatomorpha intestinavium</name>
    <dbReference type="NCBI Taxonomy" id="2840922"/>
    <lineage>
        <taxon>Bacteria</taxon>
        <taxon>Bacillati</taxon>
        <taxon>Bacillota</taxon>
        <taxon>Clostridia</taxon>
        <taxon>Eubacteriales</taxon>
        <taxon>Candidatus Scatomorpha</taxon>
    </lineage>
</organism>
<dbReference type="EMBL" id="DVGA01000061">
    <property type="protein sequence ID" value="HIQ78821.1"/>
    <property type="molecule type" value="Genomic_DNA"/>
</dbReference>
<evidence type="ECO:0000313" key="2">
    <source>
        <dbReference type="EMBL" id="HIQ78821.1"/>
    </source>
</evidence>
<feature type="region of interest" description="Disordered" evidence="1">
    <location>
        <begin position="32"/>
        <end position="64"/>
    </location>
</feature>
<reference evidence="2" key="1">
    <citation type="submission" date="2020-10" db="EMBL/GenBank/DDBJ databases">
        <authorList>
            <person name="Gilroy R."/>
        </authorList>
    </citation>
    <scope>NUCLEOTIDE SEQUENCE</scope>
    <source>
        <strain evidence="2">ChiBcolR7-354</strain>
    </source>
</reference>
<evidence type="ECO:0000313" key="3">
    <source>
        <dbReference type="Proteomes" id="UP000824262"/>
    </source>
</evidence>
<accession>A0A9D0ZEL2</accession>
<dbReference type="Proteomes" id="UP000824262">
    <property type="component" value="Unassembled WGS sequence"/>
</dbReference>
<reference evidence="2" key="2">
    <citation type="journal article" date="2021" name="PeerJ">
        <title>Extensive microbial diversity within the chicken gut microbiome revealed by metagenomics and culture.</title>
        <authorList>
            <person name="Gilroy R."/>
            <person name="Ravi A."/>
            <person name="Getino M."/>
            <person name="Pursley I."/>
            <person name="Horton D.L."/>
            <person name="Alikhan N.F."/>
            <person name="Baker D."/>
            <person name="Gharbi K."/>
            <person name="Hall N."/>
            <person name="Watson M."/>
            <person name="Adriaenssens E.M."/>
            <person name="Foster-Nyarko E."/>
            <person name="Jarju S."/>
            <person name="Secka A."/>
            <person name="Antonio M."/>
            <person name="Oren A."/>
            <person name="Chaudhuri R.R."/>
            <person name="La Ragione R."/>
            <person name="Hildebrand F."/>
            <person name="Pallen M.J."/>
        </authorList>
    </citation>
    <scope>NUCLEOTIDE SEQUENCE</scope>
    <source>
        <strain evidence="2">ChiBcolR7-354</strain>
    </source>
</reference>
<proteinExistence type="predicted"/>
<feature type="compositionally biased region" description="Low complexity" evidence="1">
    <location>
        <begin position="42"/>
        <end position="59"/>
    </location>
</feature>
<comment type="caution">
    <text evidence="2">The sequence shown here is derived from an EMBL/GenBank/DDBJ whole genome shotgun (WGS) entry which is preliminary data.</text>
</comment>
<sequence>MSEFISAAALLMAAAAVIVGSAALGLALRAQGRTGDGQAGEASPGTAPGEASPGAAPGGEEPDIAAEREQRRIEEGMANILSYGMEELIGRRGGRT</sequence>
<dbReference type="AlphaFoldDB" id="A0A9D0ZEL2"/>